<dbReference type="EMBL" id="OM638611">
    <property type="protein sequence ID" value="UNY41880.1"/>
    <property type="molecule type" value="Genomic_DNA"/>
</dbReference>
<dbReference type="Pfam" id="PF13400">
    <property type="entry name" value="Tad"/>
    <property type="match status" value="1"/>
</dbReference>
<keyword evidence="5" id="KW-1185">Reference proteome</keyword>
<evidence type="ECO:0000313" key="4">
    <source>
        <dbReference type="EMBL" id="UNY41880.1"/>
    </source>
</evidence>
<protein>
    <recommendedName>
        <fullName evidence="3">Putative Flp pilus-assembly TadG-like N-terminal domain-containing protein</fullName>
    </recommendedName>
</protein>
<evidence type="ECO:0000256" key="2">
    <source>
        <dbReference type="SAM" id="Phobius"/>
    </source>
</evidence>
<accession>A0AAE9G7E2</accession>
<dbReference type="InterPro" id="IPR028087">
    <property type="entry name" value="Tad_N"/>
</dbReference>
<feature type="compositionally biased region" description="Polar residues" evidence="1">
    <location>
        <begin position="1"/>
        <end position="17"/>
    </location>
</feature>
<gene>
    <name evidence="4" type="ORF">CPT_Momento_050</name>
</gene>
<keyword evidence="2" id="KW-1133">Transmembrane helix</keyword>
<sequence length="123" mass="13162">MDRTRSQSVDLSCSPRQSMYARGSKSRRNQRGAVAITVALLMSILLGFAALAIDVGYLFVVRNELQNAADAAALAGAPCIYPRAQCSNTKAAVPDWATAQAQAVLGVSLERPHVSEDTRTLLK</sequence>
<evidence type="ECO:0000256" key="1">
    <source>
        <dbReference type="SAM" id="MobiDB-lite"/>
    </source>
</evidence>
<feature type="transmembrane region" description="Helical" evidence="2">
    <location>
        <begin position="32"/>
        <end position="60"/>
    </location>
</feature>
<evidence type="ECO:0000259" key="3">
    <source>
        <dbReference type="Pfam" id="PF13400"/>
    </source>
</evidence>
<keyword evidence="2" id="KW-0812">Transmembrane</keyword>
<dbReference type="Proteomes" id="UP000831025">
    <property type="component" value="Segment"/>
</dbReference>
<keyword evidence="2" id="KW-0472">Membrane</keyword>
<reference evidence="4" key="1">
    <citation type="submission" date="2022-02" db="EMBL/GenBank/DDBJ databases">
        <title>Burkholderia cenocepacia phage Momento.</title>
        <authorList>
            <person name="Le T."/>
            <person name="Hernandez I."/>
            <person name="Gill J."/>
            <person name="Liu M."/>
        </authorList>
    </citation>
    <scope>NUCLEOTIDE SEQUENCE</scope>
</reference>
<name>A0AAE9G7E2_9CAUD</name>
<feature type="region of interest" description="Disordered" evidence="1">
    <location>
        <begin position="1"/>
        <end position="29"/>
    </location>
</feature>
<evidence type="ECO:0000313" key="5">
    <source>
        <dbReference type="Proteomes" id="UP000831025"/>
    </source>
</evidence>
<proteinExistence type="predicted"/>
<feature type="domain" description="Putative Flp pilus-assembly TadG-like N-terminal" evidence="3">
    <location>
        <begin position="32"/>
        <end position="77"/>
    </location>
</feature>
<organism evidence="4 5">
    <name type="scientific">Burkholderia phage Momento</name>
    <dbReference type="NCBI Taxonomy" id="2924902"/>
    <lineage>
        <taxon>Viruses</taxon>
        <taxon>Duplodnaviria</taxon>
        <taxon>Heunggongvirae</taxon>
        <taxon>Uroviricota</taxon>
        <taxon>Caudoviricetes</taxon>
        <taxon>Peduoviridae</taxon>
        <taxon>Kayeltresvirus</taxon>
        <taxon>Kayeltresvirus momento</taxon>
    </lineage>
</organism>